<organism evidence="2 3">
    <name type="scientific">Vreelandella salicampi</name>
    <dbReference type="NCBI Taxonomy" id="1449798"/>
    <lineage>
        <taxon>Bacteria</taxon>
        <taxon>Pseudomonadati</taxon>
        <taxon>Pseudomonadota</taxon>
        <taxon>Gammaproteobacteria</taxon>
        <taxon>Oceanospirillales</taxon>
        <taxon>Halomonadaceae</taxon>
        <taxon>Vreelandella</taxon>
    </lineage>
</organism>
<evidence type="ECO:0000313" key="3">
    <source>
        <dbReference type="Proteomes" id="UP000586119"/>
    </source>
</evidence>
<dbReference type="RefSeq" id="WP_179930036.1">
    <property type="nucleotide sequence ID" value="NZ_JACCDF010000005.1"/>
</dbReference>
<proteinExistence type="predicted"/>
<dbReference type="AlphaFoldDB" id="A0A7Z0LKV8"/>
<feature type="transmembrane region" description="Helical" evidence="1">
    <location>
        <begin position="12"/>
        <end position="33"/>
    </location>
</feature>
<evidence type="ECO:0000313" key="2">
    <source>
        <dbReference type="EMBL" id="NYS60709.1"/>
    </source>
</evidence>
<keyword evidence="1" id="KW-0472">Membrane</keyword>
<sequence length="375" mass="40501">MTRLVFWKHLPAGVSLAHLVISVVTMLVILFLAGMSYRWLATSHSPLIQYIINGESLVLSADDGAALSRDFSERLDVLEQDAAQRLEPWREEALVKAREQYQEAGDHYLDWYFSAAGSYTRLGVSLAGDLAPWMEDQIQDRLVAPSGAEQALSNLHAEYRERLLDVQQGLLSEALGDLYLNYSPDSIPAAEIEGEAIVTLNLDRVIAATNDITGSEALFWSTPPLGIGLMGGAGITAALMARPAMVAARAMVRRFAVRLGLAATRSVTAGGTAAAGAAATGPGAVVAGTVTAGAIIAMAAGTEYIALVKQEETLRPAMEETLVEVWADLEAELHSALEADRQAWIDAMRDQLRRSSSQEIREAELPEVYRVLQLL</sequence>
<comment type="caution">
    <text evidence="2">The sequence shown here is derived from an EMBL/GenBank/DDBJ whole genome shotgun (WGS) entry which is preliminary data.</text>
</comment>
<keyword evidence="3" id="KW-1185">Reference proteome</keyword>
<dbReference type="EMBL" id="JACCDF010000005">
    <property type="protein sequence ID" value="NYS60709.1"/>
    <property type="molecule type" value="Genomic_DNA"/>
</dbReference>
<dbReference type="Proteomes" id="UP000586119">
    <property type="component" value="Unassembled WGS sequence"/>
</dbReference>
<gene>
    <name evidence="2" type="ORF">HZS81_08030</name>
</gene>
<evidence type="ECO:0000256" key="1">
    <source>
        <dbReference type="SAM" id="Phobius"/>
    </source>
</evidence>
<reference evidence="2 3" key="1">
    <citation type="journal article" date="2015" name="Int. J. Syst. Evol. Microbiol.">
        <title>Halomonas salicampi sp. nov., a halotolerant and alkalitolerant bacterium isolated from a saltern soil.</title>
        <authorList>
            <person name="Lee J.C."/>
            <person name="Kim Y.S."/>
            <person name="Yun B.S."/>
            <person name="Whang K.S."/>
        </authorList>
    </citation>
    <scope>NUCLEOTIDE SEQUENCE [LARGE SCALE GENOMIC DNA]</scope>
    <source>
        <strain evidence="2 3">BH103</strain>
    </source>
</reference>
<keyword evidence="1" id="KW-1133">Transmembrane helix</keyword>
<keyword evidence="1" id="KW-0812">Transmembrane</keyword>
<accession>A0A7Z0LKV8</accession>
<name>A0A7Z0LKV8_9GAMM</name>
<protein>
    <submittedName>
        <fullName evidence="2">Uncharacterized protein</fullName>
    </submittedName>
</protein>